<dbReference type="GO" id="GO:0015020">
    <property type="term" value="F:glucuronosyltransferase activity"/>
    <property type="evidence" value="ECO:0007669"/>
    <property type="project" value="UniProtKB-EC"/>
</dbReference>
<dbReference type="FunFam" id="3.40.50.2000:FF:000021">
    <property type="entry name" value="UDP-glucuronosyltransferase"/>
    <property type="match status" value="1"/>
</dbReference>
<comment type="similarity">
    <text evidence="1 4">Belongs to the UDP-glycosyltransferase family.</text>
</comment>
<protein>
    <recommendedName>
        <fullName evidence="5">UDP-glucuronosyltransferase</fullName>
        <ecNumber evidence="5">2.4.1.17</ecNumber>
    </recommendedName>
</protein>
<dbReference type="GeneTree" id="ENSGT00940000166282"/>
<organism evidence="6 7">
    <name type="scientific">Cyprinodon variegatus</name>
    <name type="common">Sheepshead minnow</name>
    <dbReference type="NCBI Taxonomy" id="28743"/>
    <lineage>
        <taxon>Eukaryota</taxon>
        <taxon>Metazoa</taxon>
        <taxon>Chordata</taxon>
        <taxon>Craniata</taxon>
        <taxon>Vertebrata</taxon>
        <taxon>Euteleostomi</taxon>
        <taxon>Actinopterygii</taxon>
        <taxon>Neopterygii</taxon>
        <taxon>Teleostei</taxon>
        <taxon>Neoteleostei</taxon>
        <taxon>Acanthomorphata</taxon>
        <taxon>Ovalentaria</taxon>
        <taxon>Atherinomorphae</taxon>
        <taxon>Cyprinodontiformes</taxon>
        <taxon>Cyprinodontidae</taxon>
        <taxon>Cyprinodon</taxon>
    </lineage>
</organism>
<dbReference type="PANTHER" id="PTHR48043:SF32">
    <property type="entry name" value="UDP-GLUCURONOSYLTRANSFERASE"/>
    <property type="match status" value="1"/>
</dbReference>
<evidence type="ECO:0000256" key="4">
    <source>
        <dbReference type="RuleBase" id="RU003718"/>
    </source>
</evidence>
<dbReference type="STRING" id="28743.ENSCVAP00000014955"/>
<keyword evidence="5" id="KW-1133">Transmembrane helix</keyword>
<evidence type="ECO:0000256" key="1">
    <source>
        <dbReference type="ARBA" id="ARBA00009995"/>
    </source>
</evidence>
<feature type="transmembrane region" description="Helical" evidence="5">
    <location>
        <begin position="165"/>
        <end position="195"/>
    </location>
</feature>
<keyword evidence="7" id="KW-1185">Reference proteome</keyword>
<keyword evidence="3 4" id="KW-0808">Transferase</keyword>
<dbReference type="AlphaFoldDB" id="A0A3Q2G0J2"/>
<dbReference type="PROSITE" id="PS00375">
    <property type="entry name" value="UDPGT"/>
    <property type="match status" value="1"/>
</dbReference>
<dbReference type="Gene3D" id="3.40.50.2000">
    <property type="entry name" value="Glycogen Phosphorylase B"/>
    <property type="match status" value="1"/>
</dbReference>
<sequence>LHTIAAAFAELPQKVIWRTLGDEPSSLGNNTRLVEWFPQKDLLGHPKTRLFVAHGGTNGMYEAIYYGVPVLGLPLLFDQFDNLLRLKVRGAARVEEVRTLTKDSFLEALKDILENPSYRNNIQHLSQLHRDRPMSPMDTAIFWIEYVIRNKGAAHLKPAGFSLPWYSYFCLDVAAFLLAITGTFIMGSVFVFRFFCCRKSNKKLKAE</sequence>
<reference evidence="6" key="1">
    <citation type="submission" date="2025-08" db="UniProtKB">
        <authorList>
            <consortium name="Ensembl"/>
        </authorList>
    </citation>
    <scope>IDENTIFICATION</scope>
</reference>
<keyword evidence="2 4" id="KW-0328">Glycosyltransferase</keyword>
<name>A0A3Q2G0J2_CYPVA</name>
<evidence type="ECO:0000256" key="5">
    <source>
        <dbReference type="RuleBase" id="RU362059"/>
    </source>
</evidence>
<comment type="subcellular location">
    <subcellularLocation>
        <location evidence="5">Membrane</location>
        <topology evidence="5">Single-pass membrane protein</topology>
    </subcellularLocation>
</comment>
<accession>A0A3Q2G0J2</accession>
<dbReference type="PANTHER" id="PTHR48043">
    <property type="entry name" value="EG:EG0003.4 PROTEIN-RELATED"/>
    <property type="match status" value="1"/>
</dbReference>
<dbReference type="EC" id="2.4.1.17" evidence="5"/>
<keyword evidence="5" id="KW-0812">Transmembrane</keyword>
<evidence type="ECO:0000313" key="6">
    <source>
        <dbReference type="Ensembl" id="ENSCVAP00000014955.1"/>
    </source>
</evidence>
<dbReference type="CDD" id="cd03784">
    <property type="entry name" value="GT1_Gtf-like"/>
    <property type="match status" value="1"/>
</dbReference>
<dbReference type="Proteomes" id="UP000265020">
    <property type="component" value="Unassembled WGS sequence"/>
</dbReference>
<dbReference type="SUPFAM" id="SSF53756">
    <property type="entry name" value="UDP-Glycosyltransferase/glycogen phosphorylase"/>
    <property type="match status" value="1"/>
</dbReference>
<keyword evidence="5" id="KW-0472">Membrane</keyword>
<comment type="catalytic activity">
    <reaction evidence="5">
        <text>glucuronate acceptor + UDP-alpha-D-glucuronate = acceptor beta-D-glucuronoside + UDP + H(+)</text>
        <dbReference type="Rhea" id="RHEA:21032"/>
        <dbReference type="ChEBI" id="CHEBI:15378"/>
        <dbReference type="ChEBI" id="CHEBI:58052"/>
        <dbReference type="ChEBI" id="CHEBI:58223"/>
        <dbReference type="ChEBI" id="CHEBI:132367"/>
        <dbReference type="ChEBI" id="CHEBI:132368"/>
        <dbReference type="EC" id="2.4.1.17"/>
    </reaction>
</comment>
<dbReference type="InterPro" id="IPR050271">
    <property type="entry name" value="UDP-glycosyltransferase"/>
</dbReference>
<evidence type="ECO:0000256" key="3">
    <source>
        <dbReference type="ARBA" id="ARBA00022679"/>
    </source>
</evidence>
<evidence type="ECO:0000313" key="7">
    <source>
        <dbReference type="Proteomes" id="UP000265020"/>
    </source>
</evidence>
<reference evidence="6" key="2">
    <citation type="submission" date="2025-09" db="UniProtKB">
        <authorList>
            <consortium name="Ensembl"/>
        </authorList>
    </citation>
    <scope>IDENTIFICATION</scope>
</reference>
<dbReference type="Pfam" id="PF00201">
    <property type="entry name" value="UDPGT"/>
    <property type="match status" value="1"/>
</dbReference>
<proteinExistence type="inferred from homology"/>
<dbReference type="GO" id="GO:0016020">
    <property type="term" value="C:membrane"/>
    <property type="evidence" value="ECO:0007669"/>
    <property type="project" value="UniProtKB-SubCell"/>
</dbReference>
<dbReference type="OMA" id="ISWIITH"/>
<dbReference type="Ensembl" id="ENSCVAT00000022919.1">
    <property type="protein sequence ID" value="ENSCVAP00000014955.1"/>
    <property type="gene ID" value="ENSCVAG00000017688.1"/>
</dbReference>
<dbReference type="InterPro" id="IPR035595">
    <property type="entry name" value="UDP_glycos_trans_CS"/>
</dbReference>
<evidence type="ECO:0000256" key="2">
    <source>
        <dbReference type="ARBA" id="ARBA00022676"/>
    </source>
</evidence>
<dbReference type="InterPro" id="IPR002213">
    <property type="entry name" value="UDP_glucos_trans"/>
</dbReference>